<dbReference type="Proteomes" id="UP001054945">
    <property type="component" value="Unassembled WGS sequence"/>
</dbReference>
<name>A0AAV4TGX0_CAEEX</name>
<comment type="caution">
    <text evidence="3">The sequence shown here is derived from an EMBL/GenBank/DDBJ whole genome shotgun (WGS) entry which is preliminary data.</text>
</comment>
<keyword evidence="1" id="KW-0732">Signal</keyword>
<dbReference type="AlphaFoldDB" id="A0AAV4TGX0"/>
<evidence type="ECO:0000256" key="1">
    <source>
        <dbReference type="SAM" id="SignalP"/>
    </source>
</evidence>
<evidence type="ECO:0000313" key="3">
    <source>
        <dbReference type="EMBL" id="GIY43233.1"/>
    </source>
</evidence>
<gene>
    <name evidence="3" type="primary">Ttn_2</name>
    <name evidence="3" type="ORF">CEXT_191821</name>
</gene>
<feature type="signal peptide" evidence="1">
    <location>
        <begin position="1"/>
        <end position="21"/>
    </location>
</feature>
<dbReference type="SUPFAM" id="SSF48726">
    <property type="entry name" value="Immunoglobulin"/>
    <property type="match status" value="1"/>
</dbReference>
<protein>
    <submittedName>
        <fullName evidence="3">Titin</fullName>
    </submittedName>
</protein>
<dbReference type="Pfam" id="PF07679">
    <property type="entry name" value="I-set"/>
    <property type="match status" value="1"/>
</dbReference>
<evidence type="ECO:0000313" key="4">
    <source>
        <dbReference type="Proteomes" id="UP001054945"/>
    </source>
</evidence>
<organism evidence="3 4">
    <name type="scientific">Caerostris extrusa</name>
    <name type="common">Bark spider</name>
    <name type="synonym">Caerostris bankana</name>
    <dbReference type="NCBI Taxonomy" id="172846"/>
    <lineage>
        <taxon>Eukaryota</taxon>
        <taxon>Metazoa</taxon>
        <taxon>Ecdysozoa</taxon>
        <taxon>Arthropoda</taxon>
        <taxon>Chelicerata</taxon>
        <taxon>Arachnida</taxon>
        <taxon>Araneae</taxon>
        <taxon>Araneomorphae</taxon>
        <taxon>Entelegynae</taxon>
        <taxon>Araneoidea</taxon>
        <taxon>Araneidae</taxon>
        <taxon>Caerostris</taxon>
    </lineage>
</organism>
<feature type="chain" id="PRO_5043786307" evidence="1">
    <location>
        <begin position="22"/>
        <end position="165"/>
    </location>
</feature>
<evidence type="ECO:0000259" key="2">
    <source>
        <dbReference type="PROSITE" id="PS50835"/>
    </source>
</evidence>
<keyword evidence="4" id="KW-1185">Reference proteome</keyword>
<dbReference type="FunFam" id="2.60.40.10:FF:000333">
    <property type="entry name" value="Down syndrome cell adhesion molecule"/>
    <property type="match status" value="1"/>
</dbReference>
<feature type="domain" description="Ig-like" evidence="2">
    <location>
        <begin position="25"/>
        <end position="118"/>
    </location>
</feature>
<dbReference type="InterPro" id="IPR013783">
    <property type="entry name" value="Ig-like_fold"/>
</dbReference>
<dbReference type="InterPro" id="IPR036179">
    <property type="entry name" value="Ig-like_dom_sf"/>
</dbReference>
<sequence>MDATIFLQALILHGFLILSHGLKAPKIKPFHFSGELRVGLRTVVLCAVIDGSPPFEFQWLKDDKPLLHERGHFSIQSVDEFTSFLTISDLNSESNGNFTCRVQGLLKSSHFHFSEELNQGMRMAVLCVVMDGDSPLNFNGSKMTALFARKRPFSCNNRMMSILPF</sequence>
<dbReference type="InterPro" id="IPR007110">
    <property type="entry name" value="Ig-like_dom"/>
</dbReference>
<dbReference type="EMBL" id="BPLR01010948">
    <property type="protein sequence ID" value="GIY43233.1"/>
    <property type="molecule type" value="Genomic_DNA"/>
</dbReference>
<dbReference type="InterPro" id="IPR013098">
    <property type="entry name" value="Ig_I-set"/>
</dbReference>
<dbReference type="PROSITE" id="PS50835">
    <property type="entry name" value="IG_LIKE"/>
    <property type="match status" value="1"/>
</dbReference>
<reference evidence="3 4" key="1">
    <citation type="submission" date="2021-06" db="EMBL/GenBank/DDBJ databases">
        <title>Caerostris extrusa draft genome.</title>
        <authorList>
            <person name="Kono N."/>
            <person name="Arakawa K."/>
        </authorList>
    </citation>
    <scope>NUCLEOTIDE SEQUENCE [LARGE SCALE GENOMIC DNA]</scope>
</reference>
<accession>A0AAV4TGX0</accession>
<proteinExistence type="predicted"/>
<dbReference type="Gene3D" id="2.60.40.10">
    <property type="entry name" value="Immunoglobulins"/>
    <property type="match status" value="1"/>
</dbReference>